<feature type="domain" description="Amidase" evidence="2">
    <location>
        <begin position="49"/>
        <end position="118"/>
    </location>
</feature>
<evidence type="ECO:0000256" key="1">
    <source>
        <dbReference type="SAM" id="MobiDB-lite"/>
    </source>
</evidence>
<feature type="compositionally biased region" description="Pro residues" evidence="1">
    <location>
        <begin position="16"/>
        <end position="26"/>
    </location>
</feature>
<proteinExistence type="predicted"/>
<dbReference type="Proteomes" id="UP001287356">
    <property type="component" value="Unassembled WGS sequence"/>
</dbReference>
<name>A0AAE0JYD2_9PEZI</name>
<accession>A0AAE0JYD2</accession>
<reference evidence="3" key="1">
    <citation type="journal article" date="2023" name="Mol. Phylogenet. Evol.">
        <title>Genome-scale phylogeny and comparative genomics of the fungal order Sordariales.</title>
        <authorList>
            <person name="Hensen N."/>
            <person name="Bonometti L."/>
            <person name="Westerberg I."/>
            <person name="Brannstrom I.O."/>
            <person name="Guillou S."/>
            <person name="Cros-Aarteil S."/>
            <person name="Calhoun S."/>
            <person name="Haridas S."/>
            <person name="Kuo A."/>
            <person name="Mondo S."/>
            <person name="Pangilinan J."/>
            <person name="Riley R."/>
            <person name="LaButti K."/>
            <person name="Andreopoulos B."/>
            <person name="Lipzen A."/>
            <person name="Chen C."/>
            <person name="Yan M."/>
            <person name="Daum C."/>
            <person name="Ng V."/>
            <person name="Clum A."/>
            <person name="Steindorff A."/>
            <person name="Ohm R.A."/>
            <person name="Martin F."/>
            <person name="Silar P."/>
            <person name="Natvig D.O."/>
            <person name="Lalanne C."/>
            <person name="Gautier V."/>
            <person name="Ament-Velasquez S.L."/>
            <person name="Kruys A."/>
            <person name="Hutchinson M.I."/>
            <person name="Powell A.J."/>
            <person name="Barry K."/>
            <person name="Miller A.N."/>
            <person name="Grigoriev I.V."/>
            <person name="Debuchy R."/>
            <person name="Gladieux P."/>
            <person name="Hiltunen Thoren M."/>
            <person name="Johannesson H."/>
        </authorList>
    </citation>
    <scope>NUCLEOTIDE SEQUENCE</scope>
    <source>
        <strain evidence="3">CBS 958.72</strain>
    </source>
</reference>
<dbReference type="Gene3D" id="3.90.1300.10">
    <property type="entry name" value="Amidase signature (AS) domain"/>
    <property type="match status" value="1"/>
</dbReference>
<dbReference type="AlphaFoldDB" id="A0AAE0JYD2"/>
<keyword evidence="4" id="KW-1185">Reference proteome</keyword>
<evidence type="ECO:0000259" key="2">
    <source>
        <dbReference type="Pfam" id="PF01425"/>
    </source>
</evidence>
<dbReference type="EMBL" id="JAULSN010000007">
    <property type="protein sequence ID" value="KAK3366624.1"/>
    <property type="molecule type" value="Genomic_DNA"/>
</dbReference>
<sequence>MAARTASSGENDDAAPPAPEPAPEPAAPNADLYVRGGVDPTDTWLGLSTSGGSSSGSAASVAAGMAPVALRTETDGSILVLSERASLYLLKLTPGKASTRGTLGYTLFTDTLGPIRNYLRMWQYCWT</sequence>
<dbReference type="InterPro" id="IPR023631">
    <property type="entry name" value="Amidase_dom"/>
</dbReference>
<dbReference type="PANTHER" id="PTHR42678:SF2">
    <property type="entry name" value="AMIDASE FAMILY PROTEIN (AFU_ORTHOLOGUE AFUA_6G14410)"/>
    <property type="match status" value="1"/>
</dbReference>
<protein>
    <recommendedName>
        <fullName evidence="2">Amidase domain-containing protein</fullName>
    </recommendedName>
</protein>
<reference evidence="3" key="2">
    <citation type="submission" date="2023-06" db="EMBL/GenBank/DDBJ databases">
        <authorList>
            <consortium name="Lawrence Berkeley National Laboratory"/>
            <person name="Haridas S."/>
            <person name="Hensen N."/>
            <person name="Bonometti L."/>
            <person name="Westerberg I."/>
            <person name="Brannstrom I.O."/>
            <person name="Guillou S."/>
            <person name="Cros-Aarteil S."/>
            <person name="Calhoun S."/>
            <person name="Kuo A."/>
            <person name="Mondo S."/>
            <person name="Pangilinan J."/>
            <person name="Riley R."/>
            <person name="Labutti K."/>
            <person name="Andreopoulos B."/>
            <person name="Lipzen A."/>
            <person name="Chen C."/>
            <person name="Yanf M."/>
            <person name="Daum C."/>
            <person name="Ng V."/>
            <person name="Clum A."/>
            <person name="Steindorff A."/>
            <person name="Ohm R."/>
            <person name="Martin F."/>
            <person name="Silar P."/>
            <person name="Natvig D."/>
            <person name="Lalanne C."/>
            <person name="Gautier V."/>
            <person name="Ament-Velasquez S.L."/>
            <person name="Kruys A."/>
            <person name="Hutchinson M.I."/>
            <person name="Powell A.J."/>
            <person name="Barry K."/>
            <person name="Miller A.N."/>
            <person name="Grigoriev I.V."/>
            <person name="Debuchy R."/>
            <person name="Gladieux P."/>
            <person name="Thoren M.H."/>
            <person name="Johannesson H."/>
        </authorList>
    </citation>
    <scope>NUCLEOTIDE SEQUENCE</scope>
    <source>
        <strain evidence="3">CBS 958.72</strain>
    </source>
</reference>
<evidence type="ECO:0000313" key="3">
    <source>
        <dbReference type="EMBL" id="KAK3366624.1"/>
    </source>
</evidence>
<evidence type="ECO:0000313" key="4">
    <source>
        <dbReference type="Proteomes" id="UP001287356"/>
    </source>
</evidence>
<dbReference type="Pfam" id="PF01425">
    <property type="entry name" value="Amidase"/>
    <property type="match status" value="1"/>
</dbReference>
<dbReference type="SUPFAM" id="SSF75304">
    <property type="entry name" value="Amidase signature (AS) enzymes"/>
    <property type="match status" value="1"/>
</dbReference>
<dbReference type="PANTHER" id="PTHR42678">
    <property type="entry name" value="AMIDASE"/>
    <property type="match status" value="1"/>
</dbReference>
<organism evidence="3 4">
    <name type="scientific">Lasiosphaeria ovina</name>
    <dbReference type="NCBI Taxonomy" id="92902"/>
    <lineage>
        <taxon>Eukaryota</taxon>
        <taxon>Fungi</taxon>
        <taxon>Dikarya</taxon>
        <taxon>Ascomycota</taxon>
        <taxon>Pezizomycotina</taxon>
        <taxon>Sordariomycetes</taxon>
        <taxon>Sordariomycetidae</taxon>
        <taxon>Sordariales</taxon>
        <taxon>Lasiosphaeriaceae</taxon>
        <taxon>Lasiosphaeria</taxon>
    </lineage>
</organism>
<dbReference type="InterPro" id="IPR036928">
    <property type="entry name" value="AS_sf"/>
</dbReference>
<gene>
    <name evidence="3" type="ORF">B0T24DRAFT_596540</name>
</gene>
<feature type="region of interest" description="Disordered" evidence="1">
    <location>
        <begin position="1"/>
        <end position="38"/>
    </location>
</feature>
<comment type="caution">
    <text evidence="3">The sequence shown here is derived from an EMBL/GenBank/DDBJ whole genome shotgun (WGS) entry which is preliminary data.</text>
</comment>